<evidence type="ECO:0000313" key="24">
    <source>
        <dbReference type="Proteomes" id="UP000663760"/>
    </source>
</evidence>
<feature type="chain" id="PRO_5029711177" description="non-specific serine/threonine protein kinase" evidence="21">
    <location>
        <begin position="24"/>
        <end position="666"/>
    </location>
</feature>
<sequence>MLSRWLPAMAFITALLLVNQAQAQSGSADSNTSFSFPSFPAGSCDTGGRLRCMHNSSVRDGYIALLREEGNGTDPNLLLNSIGRVLYNRPAITWPASFDTNFTVLIRKRANATNFGDGMAFVMTTDMRQSPPQSFGGFLGLFDHSTNGEPRNPSPLAVEIDTFRNEYDTADYHVAVDIASIISNFTAPLSDVNVQLMKEKPVTYRVKYDGWTKSLEVSAGYADERPLKSVLNFSIVIAQINPIYVGFTAGSGPSSNYSESIRVLSWYFSFTPLPEWSLQEPGDRKRNLGAILSIVLSTVLGVPLLGLLILLGARRLKKWRRWRWLEALSRTAASAPKMYTYDALSKATRHFSSANLIGKGGFGSVYRGHLSNPPSVVAVKRISATSKQGSEYFAEICTIGRLRHKNIVQLQGWCHSGKSLLLVYEFMPNGSLDHHITAGTLDWSTRNRILLGLASALLYLHEECGGTVVHRDVKPNNVLLDVDFEAHLGDFGLARLAQGTDRSTSTTALAGTIGYLAPEYGYTGKATPESDVFSYGVVVLEVICGRRSLLGLDDNNLLDHVWDLYVSGELLKAVDARLNGLFNEEEVRRALLVGLMCAHPIPSSRPRCRQVVQILGNLNEPLMAMPDTRPDTIVPSTSPGFDEITPMDTGPMTPPVSSTSESLLAR</sequence>
<proteinExistence type="inferred from homology"/>
<evidence type="ECO:0000256" key="5">
    <source>
        <dbReference type="ARBA" id="ARBA00022475"/>
    </source>
</evidence>
<dbReference type="PANTHER" id="PTHR27007">
    <property type="match status" value="1"/>
</dbReference>
<keyword evidence="15 20" id="KW-0472">Membrane</keyword>
<dbReference type="PROSITE" id="PS50011">
    <property type="entry name" value="PROTEIN_KINASE_DOM"/>
    <property type="match status" value="1"/>
</dbReference>
<evidence type="ECO:0000256" key="20">
    <source>
        <dbReference type="SAM" id="Phobius"/>
    </source>
</evidence>
<keyword evidence="6" id="KW-0723">Serine/threonine-protein kinase</keyword>
<protein>
    <recommendedName>
        <fullName evidence="4">non-specific serine/threonine protein kinase</fullName>
        <ecNumber evidence="4">2.7.11.1</ecNumber>
    </recommendedName>
</protein>
<feature type="region of interest" description="Disordered" evidence="19">
    <location>
        <begin position="637"/>
        <end position="666"/>
    </location>
</feature>
<evidence type="ECO:0000256" key="1">
    <source>
        <dbReference type="ARBA" id="ARBA00004251"/>
    </source>
</evidence>
<dbReference type="PROSITE" id="PS00307">
    <property type="entry name" value="LECTIN_LEGUME_BETA"/>
    <property type="match status" value="1"/>
</dbReference>
<dbReference type="EMBL" id="LR746272">
    <property type="protein sequence ID" value="CAA7403175.1"/>
    <property type="molecule type" value="Genomic_DNA"/>
</dbReference>
<keyword evidence="17" id="KW-0325">Glycoprotein</keyword>
<reference evidence="23" key="1">
    <citation type="submission" date="2020-02" db="EMBL/GenBank/DDBJ databases">
        <authorList>
            <person name="Scholz U."/>
            <person name="Mascher M."/>
            <person name="Fiebig A."/>
        </authorList>
    </citation>
    <scope>NUCLEOTIDE SEQUENCE</scope>
</reference>
<dbReference type="InterPro" id="IPR011009">
    <property type="entry name" value="Kinase-like_dom_sf"/>
</dbReference>
<keyword evidence="7" id="KW-0808">Transferase</keyword>
<evidence type="ECO:0000256" key="14">
    <source>
        <dbReference type="ARBA" id="ARBA00022989"/>
    </source>
</evidence>
<evidence type="ECO:0000256" key="21">
    <source>
        <dbReference type="SAM" id="SignalP"/>
    </source>
</evidence>
<feature type="binding site" evidence="18">
    <location>
        <position position="380"/>
    </location>
    <ligand>
        <name>ATP</name>
        <dbReference type="ChEBI" id="CHEBI:30616"/>
    </ligand>
</feature>
<dbReference type="Proteomes" id="UP000663760">
    <property type="component" value="Chromosome 9"/>
</dbReference>
<evidence type="ECO:0000256" key="17">
    <source>
        <dbReference type="ARBA" id="ARBA00023180"/>
    </source>
</evidence>
<dbReference type="GO" id="GO:0005886">
    <property type="term" value="C:plasma membrane"/>
    <property type="evidence" value="ECO:0007669"/>
    <property type="project" value="UniProtKB-SubCell"/>
</dbReference>
<evidence type="ECO:0000259" key="22">
    <source>
        <dbReference type="PROSITE" id="PS50011"/>
    </source>
</evidence>
<evidence type="ECO:0000256" key="12">
    <source>
        <dbReference type="ARBA" id="ARBA00022777"/>
    </source>
</evidence>
<comment type="subcellular location">
    <subcellularLocation>
        <location evidence="1">Cell membrane</location>
        <topology evidence="1">Single-pass type I membrane protein</topology>
    </subcellularLocation>
</comment>
<evidence type="ECO:0000256" key="9">
    <source>
        <dbReference type="ARBA" id="ARBA00022729"/>
    </source>
</evidence>
<keyword evidence="13 18" id="KW-0067">ATP-binding</keyword>
<dbReference type="InterPro" id="IPR000719">
    <property type="entry name" value="Prot_kinase_dom"/>
</dbReference>
<dbReference type="GO" id="GO:0005524">
    <property type="term" value="F:ATP binding"/>
    <property type="evidence" value="ECO:0007669"/>
    <property type="project" value="UniProtKB-UniRule"/>
</dbReference>
<dbReference type="InterPro" id="IPR001220">
    <property type="entry name" value="Legume_lectin_dom"/>
</dbReference>
<evidence type="ECO:0000256" key="2">
    <source>
        <dbReference type="ARBA" id="ARBA00008536"/>
    </source>
</evidence>
<dbReference type="InterPro" id="IPR013320">
    <property type="entry name" value="ConA-like_dom_sf"/>
</dbReference>
<feature type="compositionally biased region" description="Polar residues" evidence="19">
    <location>
        <begin position="655"/>
        <end position="666"/>
    </location>
</feature>
<dbReference type="SMART" id="SM00220">
    <property type="entry name" value="S_TKc"/>
    <property type="match status" value="1"/>
</dbReference>
<evidence type="ECO:0000256" key="18">
    <source>
        <dbReference type="PROSITE-ProRule" id="PRU10141"/>
    </source>
</evidence>
<keyword evidence="8 20" id="KW-0812">Transmembrane</keyword>
<dbReference type="PROSITE" id="PS00108">
    <property type="entry name" value="PROTEIN_KINASE_ST"/>
    <property type="match status" value="1"/>
</dbReference>
<evidence type="ECO:0000256" key="10">
    <source>
        <dbReference type="ARBA" id="ARBA00022734"/>
    </source>
</evidence>
<dbReference type="Gene3D" id="1.10.510.10">
    <property type="entry name" value="Transferase(Phosphotransferase) domain 1"/>
    <property type="match status" value="1"/>
</dbReference>
<organism evidence="23 24">
    <name type="scientific">Spirodela intermedia</name>
    <name type="common">Intermediate duckweed</name>
    <dbReference type="NCBI Taxonomy" id="51605"/>
    <lineage>
        <taxon>Eukaryota</taxon>
        <taxon>Viridiplantae</taxon>
        <taxon>Streptophyta</taxon>
        <taxon>Embryophyta</taxon>
        <taxon>Tracheophyta</taxon>
        <taxon>Spermatophyta</taxon>
        <taxon>Magnoliopsida</taxon>
        <taxon>Liliopsida</taxon>
        <taxon>Araceae</taxon>
        <taxon>Lemnoideae</taxon>
        <taxon>Spirodela</taxon>
    </lineage>
</organism>
<evidence type="ECO:0000313" key="23">
    <source>
        <dbReference type="EMBL" id="CAA7403175.1"/>
    </source>
</evidence>
<keyword evidence="14 20" id="KW-1133">Transmembrane helix</keyword>
<dbReference type="SUPFAM" id="SSF49899">
    <property type="entry name" value="Concanavalin A-like lectins/glucanases"/>
    <property type="match status" value="1"/>
</dbReference>
<dbReference type="Gene3D" id="2.60.120.200">
    <property type="match status" value="1"/>
</dbReference>
<evidence type="ECO:0000256" key="8">
    <source>
        <dbReference type="ARBA" id="ARBA00022692"/>
    </source>
</evidence>
<dbReference type="GO" id="GO:0002229">
    <property type="term" value="P:defense response to oomycetes"/>
    <property type="evidence" value="ECO:0007669"/>
    <property type="project" value="UniProtKB-ARBA"/>
</dbReference>
<comment type="similarity">
    <text evidence="3">In the C-terminal section; belongs to the protein kinase superfamily. Ser/Thr protein kinase family.</text>
</comment>
<feature type="signal peptide" evidence="21">
    <location>
        <begin position="1"/>
        <end position="23"/>
    </location>
</feature>
<dbReference type="SUPFAM" id="SSF56112">
    <property type="entry name" value="Protein kinase-like (PK-like)"/>
    <property type="match status" value="1"/>
</dbReference>
<dbReference type="CDD" id="cd06899">
    <property type="entry name" value="lectin_legume_LecRK_Arcelin_ConA"/>
    <property type="match status" value="1"/>
</dbReference>
<evidence type="ECO:0000256" key="11">
    <source>
        <dbReference type="ARBA" id="ARBA00022741"/>
    </source>
</evidence>
<dbReference type="Pfam" id="PF00069">
    <property type="entry name" value="Pkinase"/>
    <property type="match status" value="1"/>
</dbReference>
<keyword evidence="9 21" id="KW-0732">Signal</keyword>
<dbReference type="InterPro" id="IPR050528">
    <property type="entry name" value="L-type_Lectin-RKs"/>
</dbReference>
<dbReference type="Gene3D" id="3.30.200.20">
    <property type="entry name" value="Phosphorylase Kinase, domain 1"/>
    <property type="match status" value="1"/>
</dbReference>
<dbReference type="PROSITE" id="PS00107">
    <property type="entry name" value="PROTEIN_KINASE_ATP"/>
    <property type="match status" value="1"/>
</dbReference>
<keyword evidence="12" id="KW-0418">Kinase</keyword>
<evidence type="ECO:0000256" key="4">
    <source>
        <dbReference type="ARBA" id="ARBA00012513"/>
    </source>
</evidence>
<dbReference type="EC" id="2.7.11.1" evidence="4"/>
<comment type="similarity">
    <text evidence="2">In the N-terminal section; belongs to the leguminous lectin family.</text>
</comment>
<keyword evidence="11 18" id="KW-0547">Nucleotide-binding</keyword>
<keyword evidence="10" id="KW-0430">Lectin</keyword>
<dbReference type="FunFam" id="1.10.510.10:FF:000240">
    <property type="entry name" value="Lectin-domain containing receptor kinase A4.3"/>
    <property type="match status" value="1"/>
</dbReference>
<keyword evidence="16" id="KW-0675">Receptor</keyword>
<dbReference type="AlphaFoldDB" id="A0A7I8L1K6"/>
<dbReference type="InterPro" id="IPR008271">
    <property type="entry name" value="Ser/Thr_kinase_AS"/>
</dbReference>
<keyword evidence="5" id="KW-1003">Cell membrane</keyword>
<feature type="domain" description="Protein kinase" evidence="22">
    <location>
        <begin position="351"/>
        <end position="602"/>
    </location>
</feature>
<evidence type="ECO:0000256" key="13">
    <source>
        <dbReference type="ARBA" id="ARBA00022840"/>
    </source>
</evidence>
<accession>A0A7I8L1K6</accession>
<keyword evidence="24" id="KW-1185">Reference proteome</keyword>
<feature type="transmembrane region" description="Helical" evidence="20">
    <location>
        <begin position="288"/>
        <end position="313"/>
    </location>
</feature>
<name>A0A7I8L1K6_SPIIN</name>
<evidence type="ECO:0000256" key="6">
    <source>
        <dbReference type="ARBA" id="ARBA00022527"/>
    </source>
</evidence>
<dbReference type="GO" id="GO:0004674">
    <property type="term" value="F:protein serine/threonine kinase activity"/>
    <property type="evidence" value="ECO:0007669"/>
    <property type="project" value="UniProtKB-KW"/>
</dbReference>
<evidence type="ECO:0000256" key="16">
    <source>
        <dbReference type="ARBA" id="ARBA00023170"/>
    </source>
</evidence>
<evidence type="ECO:0000256" key="19">
    <source>
        <dbReference type="SAM" id="MobiDB-lite"/>
    </source>
</evidence>
<dbReference type="InterPro" id="IPR019825">
    <property type="entry name" value="Lectin_legB_Mn/Ca_BS"/>
</dbReference>
<evidence type="ECO:0000256" key="15">
    <source>
        <dbReference type="ARBA" id="ARBA00023136"/>
    </source>
</evidence>
<evidence type="ECO:0000256" key="7">
    <source>
        <dbReference type="ARBA" id="ARBA00022679"/>
    </source>
</evidence>
<dbReference type="GO" id="GO:0030246">
    <property type="term" value="F:carbohydrate binding"/>
    <property type="evidence" value="ECO:0007669"/>
    <property type="project" value="UniProtKB-KW"/>
</dbReference>
<evidence type="ECO:0000256" key="3">
    <source>
        <dbReference type="ARBA" id="ARBA00010217"/>
    </source>
</evidence>
<gene>
    <name evidence="23" type="ORF">SI8410_09013853</name>
</gene>
<dbReference type="Pfam" id="PF00139">
    <property type="entry name" value="Lectin_legB"/>
    <property type="match status" value="1"/>
</dbReference>
<dbReference type="OrthoDB" id="1925696at2759"/>
<dbReference type="InterPro" id="IPR017441">
    <property type="entry name" value="Protein_kinase_ATP_BS"/>
</dbReference>
<dbReference type="CDD" id="cd14066">
    <property type="entry name" value="STKc_IRAK"/>
    <property type="match status" value="1"/>
</dbReference>